<dbReference type="EMBL" id="SHOA02000013">
    <property type="protein sequence ID" value="TDH68014.1"/>
    <property type="molecule type" value="Genomic_DNA"/>
</dbReference>
<dbReference type="GeneID" id="94347569"/>
<protein>
    <recommendedName>
        <fullName evidence="1">PX domain-containing protein</fullName>
    </recommendedName>
</protein>
<sequence>MTEASIQSQRLRRLYEASKISVHISTRMALADDVGGPVTMYHMDICFRSTRNRWSIAKRFSDFYSLRQQLFKWCHQFKQQRLDSVHFGLVLAVNYALQVDFPRRHFRNDNYKIIERRRVAFAIFVPSLVKILASTPFAMDSIDYSSFSTMTANIPPLFEQLFTILCDFLEFSDKHFESETKLKLTVLSLQDVIESTHSVCSSEGCSICLGEWDDDECFKWNVVQLPCKHAFHE</sequence>
<dbReference type="SUPFAM" id="SSF57850">
    <property type="entry name" value="RING/U-box"/>
    <property type="match status" value="1"/>
</dbReference>
<evidence type="ECO:0000313" key="2">
    <source>
        <dbReference type="EMBL" id="TDH68014.1"/>
    </source>
</evidence>
<dbReference type="OrthoDB" id="9984778at2759"/>
<organism evidence="2 3">
    <name type="scientific">Bremia lactucae</name>
    <name type="common">Lettuce downy mildew</name>
    <dbReference type="NCBI Taxonomy" id="4779"/>
    <lineage>
        <taxon>Eukaryota</taxon>
        <taxon>Sar</taxon>
        <taxon>Stramenopiles</taxon>
        <taxon>Oomycota</taxon>
        <taxon>Peronosporomycetes</taxon>
        <taxon>Peronosporales</taxon>
        <taxon>Peronosporaceae</taxon>
        <taxon>Bremia</taxon>
    </lineage>
</organism>
<dbReference type="PROSITE" id="PS50195">
    <property type="entry name" value="PX"/>
    <property type="match status" value="1"/>
</dbReference>
<dbReference type="Proteomes" id="UP000294530">
    <property type="component" value="Unassembled WGS sequence"/>
</dbReference>
<name>A0A976FK56_BRELC</name>
<dbReference type="SUPFAM" id="SSF64268">
    <property type="entry name" value="PX domain"/>
    <property type="match status" value="1"/>
</dbReference>
<dbReference type="GO" id="GO:0035091">
    <property type="term" value="F:phosphatidylinositol binding"/>
    <property type="evidence" value="ECO:0007669"/>
    <property type="project" value="InterPro"/>
</dbReference>
<keyword evidence="3" id="KW-1185">Reference proteome</keyword>
<dbReference type="RefSeq" id="XP_067817513.1">
    <property type="nucleotide sequence ID" value="XM_067961898.1"/>
</dbReference>
<evidence type="ECO:0000259" key="1">
    <source>
        <dbReference type="PROSITE" id="PS50195"/>
    </source>
</evidence>
<dbReference type="KEGG" id="blac:94347569"/>
<dbReference type="AlphaFoldDB" id="A0A976FK56"/>
<evidence type="ECO:0000313" key="3">
    <source>
        <dbReference type="Proteomes" id="UP000294530"/>
    </source>
</evidence>
<gene>
    <name evidence="2" type="ORF">CCR75_003805</name>
</gene>
<dbReference type="InterPro" id="IPR013083">
    <property type="entry name" value="Znf_RING/FYVE/PHD"/>
</dbReference>
<dbReference type="InterPro" id="IPR001683">
    <property type="entry name" value="PX_dom"/>
</dbReference>
<accession>A0A976FK56</accession>
<reference evidence="2 3" key="1">
    <citation type="journal article" date="2021" name="Genome Biol.">
        <title>AFLAP: assembly-free linkage analysis pipeline using k-mers from genome sequencing data.</title>
        <authorList>
            <person name="Fletcher K."/>
            <person name="Zhang L."/>
            <person name="Gil J."/>
            <person name="Han R."/>
            <person name="Cavanaugh K."/>
            <person name="Michelmore R."/>
        </authorList>
    </citation>
    <scope>NUCLEOTIDE SEQUENCE [LARGE SCALE GENOMIC DNA]</scope>
    <source>
        <strain evidence="2 3">SF5</strain>
    </source>
</reference>
<comment type="caution">
    <text evidence="2">The sequence shown here is derived from an EMBL/GenBank/DDBJ whole genome shotgun (WGS) entry which is preliminary data.</text>
</comment>
<feature type="domain" description="PX" evidence="1">
    <location>
        <begin position="1"/>
        <end position="154"/>
    </location>
</feature>
<dbReference type="Gene3D" id="3.30.1520.10">
    <property type="entry name" value="Phox-like domain"/>
    <property type="match status" value="1"/>
</dbReference>
<proteinExistence type="predicted"/>
<dbReference type="InterPro" id="IPR036871">
    <property type="entry name" value="PX_dom_sf"/>
</dbReference>
<dbReference type="Gene3D" id="3.30.40.10">
    <property type="entry name" value="Zinc/RING finger domain, C3HC4 (zinc finger)"/>
    <property type="match status" value="1"/>
</dbReference>